<accession>W6K202</accession>
<dbReference type="InterPro" id="IPR027417">
    <property type="entry name" value="P-loop_NTPase"/>
</dbReference>
<name>W6K202_9MICO</name>
<evidence type="ECO:0000256" key="2">
    <source>
        <dbReference type="ARBA" id="ARBA00022840"/>
    </source>
</evidence>
<dbReference type="InterPro" id="IPR050534">
    <property type="entry name" value="Coronavir_polyprotein_1ab"/>
</dbReference>
<protein>
    <submittedName>
        <fullName evidence="5">ATP-dependent exoDNAse (Exonuclease V) alpha subunit-helicase superfamily I member-like protein</fullName>
    </submittedName>
</protein>
<dbReference type="GO" id="GO:0003678">
    <property type="term" value="F:DNA helicase activity"/>
    <property type="evidence" value="ECO:0007669"/>
    <property type="project" value="UniProtKB-ARBA"/>
</dbReference>
<evidence type="ECO:0000313" key="5">
    <source>
        <dbReference type="EMBL" id="CCH75060.1"/>
    </source>
</evidence>
<evidence type="ECO:0000259" key="4">
    <source>
        <dbReference type="Pfam" id="PF08751"/>
    </source>
</evidence>
<evidence type="ECO:0000313" key="6">
    <source>
        <dbReference type="Proteomes" id="UP000035763"/>
    </source>
</evidence>
<dbReference type="NCBIfam" id="NF041492">
    <property type="entry name" value="MobF"/>
    <property type="match status" value="1"/>
</dbReference>
<dbReference type="SUPFAM" id="SSF52540">
    <property type="entry name" value="P-loop containing nucleoside triphosphate hydrolases"/>
    <property type="match status" value="2"/>
</dbReference>
<dbReference type="Gene3D" id="3.40.50.300">
    <property type="entry name" value="P-loop containing nucleotide triphosphate hydrolases"/>
    <property type="match status" value="2"/>
</dbReference>
<reference evidence="5 6" key="1">
    <citation type="journal article" date="2013" name="ISME J.">
        <title>A metabolic model for members of the genus Tetrasphaera involved in enhanced biological phosphorus removal.</title>
        <authorList>
            <person name="Kristiansen R."/>
            <person name="Nguyen H.T.T."/>
            <person name="Saunders A.M."/>
            <person name="Nielsen J.L."/>
            <person name="Wimmer R."/>
            <person name="Le V.Q."/>
            <person name="McIlroy S.J."/>
            <person name="Petrovski S."/>
            <person name="Seviour R.J."/>
            <person name="Calteau A."/>
            <person name="Nielsen K.L."/>
            <person name="Nielsen P.H."/>
        </authorList>
    </citation>
    <scope>NUCLEOTIDE SEQUENCE [LARGE SCALE GENOMIC DNA]</scope>
    <source>
        <strain evidence="5 6">Ben110</strain>
    </source>
</reference>
<keyword evidence="5" id="KW-0269">Exonuclease</keyword>
<dbReference type="EMBL" id="CAJA01000447">
    <property type="protein sequence ID" value="CCH75060.1"/>
    <property type="molecule type" value="Genomic_DNA"/>
</dbReference>
<proteinExistence type="predicted"/>
<dbReference type="Gene3D" id="2.30.30.940">
    <property type="match status" value="1"/>
</dbReference>
<dbReference type="STRING" id="1193182.BN11_5000009"/>
<dbReference type="CDD" id="cd18809">
    <property type="entry name" value="SF1_C_RecD"/>
    <property type="match status" value="1"/>
</dbReference>
<dbReference type="GO" id="GO:0004527">
    <property type="term" value="F:exonuclease activity"/>
    <property type="evidence" value="ECO:0007669"/>
    <property type="project" value="UniProtKB-KW"/>
</dbReference>
<dbReference type="InterPro" id="IPR014862">
    <property type="entry name" value="TrwC"/>
</dbReference>
<dbReference type="PANTHER" id="PTHR43788">
    <property type="entry name" value="DNA2/NAM7 HELICASE FAMILY MEMBER"/>
    <property type="match status" value="1"/>
</dbReference>
<keyword evidence="5" id="KW-0378">Hydrolase</keyword>
<organism evidence="5 6">
    <name type="scientific">Nostocoides australiense Ben110</name>
    <dbReference type="NCBI Taxonomy" id="1193182"/>
    <lineage>
        <taxon>Bacteria</taxon>
        <taxon>Bacillati</taxon>
        <taxon>Actinomycetota</taxon>
        <taxon>Actinomycetes</taxon>
        <taxon>Micrococcales</taxon>
        <taxon>Intrasporangiaceae</taxon>
        <taxon>Nostocoides</taxon>
    </lineage>
</organism>
<gene>
    <name evidence="5" type="ORF">BN11_5000009</name>
</gene>
<keyword evidence="2" id="KW-0067">ATP-binding</keyword>
<dbReference type="SUPFAM" id="SSF55464">
    <property type="entry name" value="Origin of replication-binding domain, RBD-like"/>
    <property type="match status" value="1"/>
</dbReference>
<dbReference type="Proteomes" id="UP000035763">
    <property type="component" value="Unassembled WGS sequence"/>
</dbReference>
<feature type="compositionally biased region" description="Basic and acidic residues" evidence="3">
    <location>
        <begin position="863"/>
        <end position="874"/>
    </location>
</feature>
<keyword evidence="1" id="KW-0547">Nucleotide-binding</keyword>
<evidence type="ECO:0000256" key="1">
    <source>
        <dbReference type="ARBA" id="ARBA00022741"/>
    </source>
</evidence>
<dbReference type="PANTHER" id="PTHR43788:SF6">
    <property type="entry name" value="DNA HELICASE B"/>
    <property type="match status" value="1"/>
</dbReference>
<dbReference type="AlphaFoldDB" id="W6K202"/>
<keyword evidence="6" id="KW-1185">Reference proteome</keyword>
<keyword evidence="5" id="KW-0540">Nuclease</keyword>
<keyword evidence="5" id="KW-0347">Helicase</keyword>
<sequence>MKVVVRVHGGVKFYRGAPRAARAYVERDRSRADDYYLAEGNGVATRLVATPSGVRSMGCMTGEVYEQWVAGFDLETMTPKGRIRTDDNALRFVEAVVNGPKTWSLAAALHPEVSAALDRAQDKAATEIVGWVAAHATTRVGPRGRQVQVPVESIEAAVIRHYTSRAGDPHRHLHLQINARVWAAGAWRGIHSVGVRDSIEAINGIGHAAVATDPEFRAVLAAHGLTVDPETSEIRELAPYVGAFSARAAQIRRNVDRLEADWREGHPDQEPGPRMREVWDRRAWAQARPDKVVARDGRELVDRWNGELRELGYRDPAHAVPLRRTLPGWIDRDAAADLVVSMLGARRSAWNAPDIRGKTEVLLAQTALVADAAARIELAEDVTARAVVRCTPLLTRRDVPEHVRSLTSPGVLAVEGDLIARIARRADQSASLRRADSLDSRQGEPAHDDAVRALTSTAPLVVVEGAAGPGKTTVLRSVRQQLAYHRRRLVVVTPTMKAADVAARETGAEGHSAAWLIHQHGWRWDDDGHWSRQSDPGPCESAALRPGDLLVVDEAGMLDQDTARALLTLADEAGARVAFIGDRHQLPAVGRGGVLDHAVAYADPAAVVTLETVRRFTDEAYAIHSLRMREGYRSDEVFDALLARGQIVVHPSDVERTAALARLGAAGDLVMADTREQVADLNAAIRAQRTDVDPLSGGRSAVTTSRGETLTVGDRVATRRNDPDLRVANRQTWTVTGVGSDGSVTLHDRGRDQIVPAEYARKHVELAYATTVHGAQGETVSRAHVALTGSTGAAAAYVSMTRGRAGNTAHLVAETLEDAKQQWVDAFARNRSDLGPARAREAALEDIERYGPALRPEASLQAGERRHREREQRHGPSRQLGLMGPSVGRRKVSSRLRHLRSGALYEGLP</sequence>
<dbReference type="Pfam" id="PF08751">
    <property type="entry name" value="TrwC"/>
    <property type="match status" value="1"/>
</dbReference>
<comment type="caution">
    <text evidence="5">The sequence shown here is derived from an EMBL/GenBank/DDBJ whole genome shotgun (WGS) entry which is preliminary data.</text>
</comment>
<dbReference type="GO" id="GO:0005524">
    <property type="term" value="F:ATP binding"/>
    <property type="evidence" value="ECO:0007669"/>
    <property type="project" value="UniProtKB-KW"/>
</dbReference>
<evidence type="ECO:0000256" key="3">
    <source>
        <dbReference type="SAM" id="MobiDB-lite"/>
    </source>
</evidence>
<dbReference type="Pfam" id="PF13604">
    <property type="entry name" value="AAA_30"/>
    <property type="match status" value="1"/>
</dbReference>
<feature type="region of interest" description="Disordered" evidence="3">
    <location>
        <begin position="853"/>
        <end position="893"/>
    </location>
</feature>
<feature type="domain" description="TrwC relaxase" evidence="4">
    <location>
        <begin position="20"/>
        <end position="310"/>
    </location>
</feature>